<evidence type="ECO:0000256" key="5">
    <source>
        <dbReference type="ARBA" id="ARBA00022679"/>
    </source>
</evidence>
<keyword evidence="6" id="KW-0949">S-adenosyl-L-methionine</keyword>
<evidence type="ECO:0000256" key="3">
    <source>
        <dbReference type="ARBA" id="ARBA00022552"/>
    </source>
</evidence>
<dbReference type="InterPro" id="IPR029026">
    <property type="entry name" value="tRNA_m1G_MTases_N"/>
</dbReference>
<dbReference type="EMBL" id="AUZZ01003663">
    <property type="protein sequence ID" value="EQD56368.1"/>
    <property type="molecule type" value="Genomic_DNA"/>
</dbReference>
<dbReference type="GO" id="GO:0070475">
    <property type="term" value="P:rRNA base methylation"/>
    <property type="evidence" value="ECO:0007669"/>
    <property type="project" value="InterPro"/>
</dbReference>
<keyword evidence="5 9" id="KW-0808">Transferase</keyword>
<dbReference type="GO" id="GO:0019843">
    <property type="term" value="F:rRNA binding"/>
    <property type="evidence" value="ECO:0007669"/>
    <property type="project" value="UniProtKB-KW"/>
</dbReference>
<sequence>DSNYMHHAIDATYPGESKRRGRPDIIHTLLLTCQESILNKVGQLELFIHTREDKVITVNKETRIPRSFNRFSGLIEDLFEKRKIQSGRVTLLEMIDSTLMDFIFSRGMVNVRVFSPAGKKSTVSEAIGDEVATTMIIGGFSEGNFRSNLDDLGNQFSIYPEELTIWTVAMEAICT</sequence>
<name>T1AIM0_9ZZZZ</name>
<evidence type="ECO:0000256" key="7">
    <source>
        <dbReference type="ARBA" id="ARBA00022730"/>
    </source>
</evidence>
<organism evidence="9">
    <name type="scientific">mine drainage metagenome</name>
    <dbReference type="NCBI Taxonomy" id="410659"/>
    <lineage>
        <taxon>unclassified sequences</taxon>
        <taxon>metagenomes</taxon>
        <taxon>ecological metagenomes</taxon>
    </lineage>
</organism>
<comment type="similarity">
    <text evidence="1">Belongs to the class IV-like SAM-binding methyltransferase superfamily. RNA methyltransferase NEP1 family.</text>
</comment>
<dbReference type="GO" id="GO:0070037">
    <property type="term" value="F:rRNA (pseudouridine) methyltransferase activity"/>
    <property type="evidence" value="ECO:0007669"/>
    <property type="project" value="InterPro"/>
</dbReference>
<gene>
    <name evidence="9" type="ORF">B2A_05288</name>
</gene>
<keyword evidence="4 9" id="KW-0489">Methyltransferase</keyword>
<dbReference type="SUPFAM" id="SSF75217">
    <property type="entry name" value="alpha/beta knot"/>
    <property type="match status" value="1"/>
</dbReference>
<reference evidence="9" key="1">
    <citation type="submission" date="2013-08" db="EMBL/GenBank/DDBJ databases">
        <authorList>
            <person name="Mendez C."/>
            <person name="Richter M."/>
            <person name="Ferrer M."/>
            <person name="Sanchez J."/>
        </authorList>
    </citation>
    <scope>NUCLEOTIDE SEQUENCE</scope>
</reference>
<evidence type="ECO:0000256" key="4">
    <source>
        <dbReference type="ARBA" id="ARBA00022603"/>
    </source>
</evidence>
<keyword evidence="7" id="KW-0699">rRNA-binding</keyword>
<comment type="caution">
    <text evidence="9">The sequence shown here is derived from an EMBL/GenBank/DDBJ whole genome shotgun (WGS) entry which is preliminary data.</text>
</comment>
<dbReference type="PANTHER" id="PTHR12636">
    <property type="entry name" value="NEP1/MRA1"/>
    <property type="match status" value="1"/>
</dbReference>
<feature type="non-terminal residue" evidence="9">
    <location>
        <position position="1"/>
    </location>
</feature>
<keyword evidence="8" id="KW-0694">RNA-binding</keyword>
<dbReference type="Gene3D" id="3.40.1280.10">
    <property type="match status" value="1"/>
</dbReference>
<dbReference type="InterPro" id="IPR029028">
    <property type="entry name" value="Alpha/beta_knot_MTases"/>
</dbReference>
<accession>T1AIM0</accession>
<dbReference type="AlphaFoldDB" id="T1AIM0"/>
<evidence type="ECO:0000256" key="8">
    <source>
        <dbReference type="ARBA" id="ARBA00022884"/>
    </source>
</evidence>
<keyword evidence="3" id="KW-0698">rRNA processing</keyword>
<dbReference type="Pfam" id="PF03587">
    <property type="entry name" value="EMG1"/>
    <property type="match status" value="1"/>
</dbReference>
<dbReference type="InterPro" id="IPR005304">
    <property type="entry name" value="Rbsml_bgen_MeTrfase_EMG1/NEP1"/>
</dbReference>
<evidence type="ECO:0000256" key="2">
    <source>
        <dbReference type="ARBA" id="ARBA00022517"/>
    </source>
</evidence>
<feature type="non-terminal residue" evidence="9">
    <location>
        <position position="175"/>
    </location>
</feature>
<keyword evidence="2" id="KW-0690">Ribosome biogenesis</keyword>
<proteinExistence type="inferred from homology"/>
<evidence type="ECO:0000313" key="9">
    <source>
        <dbReference type="EMBL" id="EQD56368.1"/>
    </source>
</evidence>
<protein>
    <submittedName>
        <fullName evidence="9">Ribosomal biogenesis, methyltransferase, EMG1/NEP1</fullName>
    </submittedName>
</protein>
<reference evidence="9" key="2">
    <citation type="journal article" date="2014" name="ISME J.">
        <title>Microbial stratification in low pH oxic and suboxic macroscopic growths along an acid mine drainage.</title>
        <authorList>
            <person name="Mendez-Garcia C."/>
            <person name="Mesa V."/>
            <person name="Sprenger R.R."/>
            <person name="Richter M."/>
            <person name="Diez M.S."/>
            <person name="Solano J."/>
            <person name="Bargiela R."/>
            <person name="Golyshina O.V."/>
            <person name="Manteca A."/>
            <person name="Ramos J.L."/>
            <person name="Gallego J.R."/>
            <person name="Llorente I."/>
            <person name="Martins Dos Santos V.A."/>
            <person name="Jensen O.N."/>
            <person name="Pelaez A.I."/>
            <person name="Sanchez J."/>
            <person name="Ferrer M."/>
        </authorList>
    </citation>
    <scope>NUCLEOTIDE SEQUENCE</scope>
</reference>
<evidence type="ECO:0000256" key="1">
    <source>
        <dbReference type="ARBA" id="ARBA00008115"/>
    </source>
</evidence>
<dbReference type="PANTHER" id="PTHR12636:SF5">
    <property type="entry name" value="RIBOSOMAL RNA SMALL SUBUNIT METHYLTRANSFERASE NEP1"/>
    <property type="match status" value="1"/>
</dbReference>
<evidence type="ECO:0000256" key="6">
    <source>
        <dbReference type="ARBA" id="ARBA00022691"/>
    </source>
</evidence>